<sequence length="127" mass="13898">MQGKQGNGEVQRGLQPVVELRSEGASYLYSVRAPRSKGVIPPSSYSHTGFASVADCLRDIARALGGNFTRIYVRLEGHCVGERDIAELRKAPDIVAAELQALCRAVIAEQQKQQQQQEQSEATTPRC</sequence>
<dbReference type="EMBL" id="JAUSRR010000002">
    <property type="protein sequence ID" value="MDP9921997.1"/>
    <property type="molecule type" value="Genomic_DNA"/>
</dbReference>
<dbReference type="Proteomes" id="UP001244295">
    <property type="component" value="Unassembled WGS sequence"/>
</dbReference>
<proteinExistence type="predicted"/>
<protein>
    <submittedName>
        <fullName evidence="1">Uncharacterized protein</fullName>
    </submittedName>
</protein>
<name>A0AAW8DRD7_9BURK</name>
<reference evidence="1" key="1">
    <citation type="submission" date="2023-07" db="EMBL/GenBank/DDBJ databases">
        <title>Sorghum-associated microbial communities from plants grown in Nebraska, USA.</title>
        <authorList>
            <person name="Schachtman D."/>
        </authorList>
    </citation>
    <scope>NUCLEOTIDE SEQUENCE</scope>
    <source>
        <strain evidence="1">DS2795</strain>
    </source>
</reference>
<evidence type="ECO:0000313" key="1">
    <source>
        <dbReference type="EMBL" id="MDP9921997.1"/>
    </source>
</evidence>
<gene>
    <name evidence="1" type="ORF">J2W25_001012</name>
</gene>
<comment type="caution">
    <text evidence="1">The sequence shown here is derived from an EMBL/GenBank/DDBJ whole genome shotgun (WGS) entry which is preliminary data.</text>
</comment>
<dbReference type="AlphaFoldDB" id="A0AAW8DRD7"/>
<dbReference type="RefSeq" id="WP_307635902.1">
    <property type="nucleotide sequence ID" value="NZ_JAUSRR010000002.1"/>
</dbReference>
<evidence type="ECO:0000313" key="2">
    <source>
        <dbReference type="Proteomes" id="UP001244295"/>
    </source>
</evidence>
<accession>A0AAW8DRD7</accession>
<organism evidence="1 2">
    <name type="scientific">Variovorax boronicumulans</name>
    <dbReference type="NCBI Taxonomy" id="436515"/>
    <lineage>
        <taxon>Bacteria</taxon>
        <taxon>Pseudomonadati</taxon>
        <taxon>Pseudomonadota</taxon>
        <taxon>Betaproteobacteria</taxon>
        <taxon>Burkholderiales</taxon>
        <taxon>Comamonadaceae</taxon>
        <taxon>Variovorax</taxon>
    </lineage>
</organism>